<protein>
    <submittedName>
        <fullName evidence="3">Barstar family protein</fullName>
    </submittedName>
</protein>
<dbReference type="Pfam" id="PF01337">
    <property type="entry name" value="Barstar"/>
    <property type="match status" value="1"/>
</dbReference>
<dbReference type="RefSeq" id="WP_395759733.1">
    <property type="nucleotide sequence ID" value="NZ_CP109207.1"/>
</dbReference>
<dbReference type="InterPro" id="IPR000468">
    <property type="entry name" value="Barstar"/>
</dbReference>
<comment type="similarity">
    <text evidence="1">Belongs to the barstar family.</text>
</comment>
<organism evidence="3">
    <name type="scientific">Streptomyces althioticus</name>
    <dbReference type="NCBI Taxonomy" id="83380"/>
    <lineage>
        <taxon>Bacteria</taxon>
        <taxon>Bacillati</taxon>
        <taxon>Actinomycetota</taxon>
        <taxon>Actinomycetes</taxon>
        <taxon>Kitasatosporales</taxon>
        <taxon>Streptomycetaceae</taxon>
        <taxon>Streptomyces</taxon>
        <taxon>Streptomyces althioticus group</taxon>
    </lineage>
</organism>
<feature type="domain" description="Barstar (barnase inhibitor)" evidence="2">
    <location>
        <begin position="295"/>
        <end position="362"/>
    </location>
</feature>
<evidence type="ECO:0000259" key="2">
    <source>
        <dbReference type="Pfam" id="PF01337"/>
    </source>
</evidence>
<dbReference type="Gene3D" id="3.30.370.10">
    <property type="entry name" value="Barstar-like"/>
    <property type="match status" value="1"/>
</dbReference>
<dbReference type="SUPFAM" id="SSF52038">
    <property type="entry name" value="Barstar-related"/>
    <property type="match status" value="1"/>
</dbReference>
<dbReference type="EMBL" id="CP109207">
    <property type="protein sequence ID" value="WUU57605.1"/>
    <property type="molecule type" value="Genomic_DNA"/>
</dbReference>
<name>A0ABZ1YDE7_9ACTN</name>
<evidence type="ECO:0000256" key="1">
    <source>
        <dbReference type="ARBA" id="ARBA00006845"/>
    </source>
</evidence>
<reference evidence="3" key="1">
    <citation type="submission" date="2022-10" db="EMBL/GenBank/DDBJ databases">
        <title>The complete genomes of actinobacterial strains from the NBC collection.</title>
        <authorList>
            <person name="Joergensen T.S."/>
            <person name="Alvarez Arevalo M."/>
            <person name="Sterndorff E.B."/>
            <person name="Faurdal D."/>
            <person name="Vuksanovic O."/>
            <person name="Mourched A.-S."/>
            <person name="Charusanti P."/>
            <person name="Shaw S."/>
            <person name="Blin K."/>
            <person name="Weber T."/>
        </authorList>
    </citation>
    <scope>NUCLEOTIDE SEQUENCE [LARGE SCALE GENOMIC DNA]</scope>
    <source>
        <strain evidence="3">NBC 01686</strain>
    </source>
</reference>
<sequence>MGVEEHAKWGRDVPVRYLLVQEDEAGVERLWGKCAAVEGLFVEPAPLSREVITLRGCRPRGALRDALAQPGATPQTLGDLSVEVQDGTVPQQWWTLVDAAVLAHRPHPGDPARYDIVIGAGVMSDDLHCSPPAVPRFELFAGSGASPAGGCTAVDGLYRTREEPAPVPLRLIGCEPAEPLLKALRRPRRVDGDWGHLLVLDRHGAVMASLVVGLTLGETWPSVLGGTLVDITLVDGGDQRPTPEDRAVWAHWFQGPPRTPNQWAAYDTRSRAAWLDLTPRAWRTPVPRPDRSGGVHRLDGRFVTDAPGLHCALAEALLGPGRYFGREWNAFRDCLCGGFGVVPPFTLIWHDSEVARRSLADVVDDGENGLPYFEEVVAHLERCGVTVVLE</sequence>
<gene>
    <name evidence="3" type="ORF">OIE82_32405</name>
</gene>
<accession>A0ABZ1YDE7</accession>
<evidence type="ECO:0000313" key="3">
    <source>
        <dbReference type="EMBL" id="WUU57605.1"/>
    </source>
</evidence>
<dbReference type="InterPro" id="IPR035905">
    <property type="entry name" value="Barstar-like_sf"/>
</dbReference>
<proteinExistence type="inferred from homology"/>